<proteinExistence type="predicted"/>
<keyword evidence="2" id="KW-1185">Reference proteome</keyword>
<name>A0A5E4QQZ5_9NEOP</name>
<dbReference type="EMBL" id="FZQP02004444">
    <property type="protein sequence ID" value="VVC99993.1"/>
    <property type="molecule type" value="Genomic_DNA"/>
</dbReference>
<evidence type="ECO:0000313" key="1">
    <source>
        <dbReference type="EMBL" id="VVC99993.1"/>
    </source>
</evidence>
<sequence>MRALIPPARLSAALDQSEAIFCSPESRATVRALITKRRHLAVRGCRPRCVEPRVDKRISPAIDADVIQRSSTNQCYVNLSRCGRNRDKCCNCDVTGISLQPTPFLPKRVPMWNNDVVVIIYSADVTVAPLLAGCQPDTENYLNSELDTFSFSNPTLMDIGYFVSYV</sequence>
<accession>A0A5E4QQZ5</accession>
<reference evidence="1 2" key="1">
    <citation type="submission" date="2017-07" db="EMBL/GenBank/DDBJ databases">
        <authorList>
            <person name="Talla V."/>
            <person name="Backstrom N."/>
        </authorList>
    </citation>
    <scope>NUCLEOTIDE SEQUENCE [LARGE SCALE GENOMIC DNA]</scope>
</reference>
<dbReference type="Proteomes" id="UP000324832">
    <property type="component" value="Unassembled WGS sequence"/>
</dbReference>
<evidence type="ECO:0000313" key="2">
    <source>
        <dbReference type="Proteomes" id="UP000324832"/>
    </source>
</evidence>
<organism evidence="1 2">
    <name type="scientific">Leptidea sinapis</name>
    <dbReference type="NCBI Taxonomy" id="189913"/>
    <lineage>
        <taxon>Eukaryota</taxon>
        <taxon>Metazoa</taxon>
        <taxon>Ecdysozoa</taxon>
        <taxon>Arthropoda</taxon>
        <taxon>Hexapoda</taxon>
        <taxon>Insecta</taxon>
        <taxon>Pterygota</taxon>
        <taxon>Neoptera</taxon>
        <taxon>Endopterygota</taxon>
        <taxon>Lepidoptera</taxon>
        <taxon>Glossata</taxon>
        <taxon>Ditrysia</taxon>
        <taxon>Papilionoidea</taxon>
        <taxon>Pieridae</taxon>
        <taxon>Dismorphiinae</taxon>
        <taxon>Leptidea</taxon>
    </lineage>
</organism>
<dbReference type="AlphaFoldDB" id="A0A5E4QQZ5"/>
<gene>
    <name evidence="1" type="ORF">LSINAPIS_LOCUS10736</name>
</gene>
<protein>
    <submittedName>
        <fullName evidence="1">Uncharacterized protein</fullName>
    </submittedName>
</protein>